<dbReference type="AlphaFoldDB" id="G0NI42"/>
<dbReference type="STRING" id="135651.G0NI42"/>
<dbReference type="GO" id="GO:0000122">
    <property type="term" value="P:negative regulation of transcription by RNA polymerase II"/>
    <property type="evidence" value="ECO:0007669"/>
    <property type="project" value="TreeGrafter"/>
</dbReference>
<evidence type="ECO:0000313" key="12">
    <source>
        <dbReference type="Proteomes" id="UP000008068"/>
    </source>
</evidence>
<reference evidence="12" key="1">
    <citation type="submission" date="2011-07" db="EMBL/GenBank/DDBJ databases">
        <authorList>
            <consortium name="Caenorhabditis brenneri Sequencing and Analysis Consortium"/>
            <person name="Wilson R.K."/>
        </authorList>
    </citation>
    <scope>NUCLEOTIDE SEQUENCE [LARGE SCALE GENOMIC DNA]</scope>
    <source>
        <strain evidence="12">PB2801</strain>
    </source>
</reference>
<gene>
    <name evidence="11" type="ORF">CAEBREN_20563</name>
</gene>
<evidence type="ECO:0000256" key="4">
    <source>
        <dbReference type="ARBA" id="ARBA00022833"/>
    </source>
</evidence>
<feature type="domain" description="Nuclear receptor" evidence="10">
    <location>
        <begin position="19"/>
        <end position="97"/>
    </location>
</feature>
<organism evidence="12">
    <name type="scientific">Caenorhabditis brenneri</name>
    <name type="common">Nematode worm</name>
    <dbReference type="NCBI Taxonomy" id="135651"/>
    <lineage>
        <taxon>Eukaryota</taxon>
        <taxon>Metazoa</taxon>
        <taxon>Ecdysozoa</taxon>
        <taxon>Nematoda</taxon>
        <taxon>Chromadorea</taxon>
        <taxon>Rhabditida</taxon>
        <taxon>Rhabditina</taxon>
        <taxon>Rhabditomorpha</taxon>
        <taxon>Rhabditoidea</taxon>
        <taxon>Rhabditidae</taxon>
        <taxon>Peloderinae</taxon>
        <taxon>Caenorhabditis</taxon>
    </lineage>
</organism>
<dbReference type="PANTHER" id="PTHR24082:SF507">
    <property type="entry name" value="BILE ACID RECEPTOR-RELATED"/>
    <property type="match status" value="1"/>
</dbReference>
<sequence length="212" mass="23956">MTSSNTEVNAIFQEYRKQWKPCAVCEIIYKRFPCRMAFGAVVCFDCETFFSDVSKLPASVCTSGEVCSRFSWAPDKCWQCYLEKCYDVGMRRSAGAPISPPPPNTCPWGAPPVSFPNPLDTSTSPTSQNNDFIICQVCGEMLKPGETGKHYGAITCEGCRKFFGRTNKRIHKCYWENRCIITPQNRNKCIECRLIKCLKVGMVRKVSPTTNH</sequence>
<keyword evidence="9" id="KW-0539">Nucleus</keyword>
<evidence type="ECO:0000259" key="10">
    <source>
        <dbReference type="PROSITE" id="PS51030"/>
    </source>
</evidence>
<dbReference type="GO" id="GO:0090575">
    <property type="term" value="C:RNA polymerase II transcription regulator complex"/>
    <property type="evidence" value="ECO:0007669"/>
    <property type="project" value="TreeGrafter"/>
</dbReference>
<dbReference type="GO" id="GO:0045944">
    <property type="term" value="P:positive regulation of transcription by RNA polymerase II"/>
    <property type="evidence" value="ECO:0007669"/>
    <property type="project" value="TreeGrafter"/>
</dbReference>
<keyword evidence="6" id="KW-0238">DNA-binding</keyword>
<keyword evidence="2" id="KW-0479">Metal-binding</keyword>
<keyword evidence="4" id="KW-0862">Zinc</keyword>
<comment type="similarity">
    <text evidence="1">Belongs to the nuclear hormone receptor family.</text>
</comment>
<keyword evidence="5" id="KW-0805">Transcription regulation</keyword>
<accession>G0NI42</accession>
<evidence type="ECO:0000313" key="11">
    <source>
        <dbReference type="EMBL" id="EGT31593.1"/>
    </source>
</evidence>
<keyword evidence="12" id="KW-1185">Reference proteome</keyword>
<dbReference type="PROSITE" id="PS51030">
    <property type="entry name" value="NUCLEAR_REC_DBD_2"/>
    <property type="match status" value="2"/>
</dbReference>
<dbReference type="Gene3D" id="3.30.50.10">
    <property type="entry name" value="Erythroid Transcription Factor GATA-1, subunit A"/>
    <property type="match status" value="2"/>
</dbReference>
<dbReference type="GO" id="GO:0008270">
    <property type="term" value="F:zinc ion binding"/>
    <property type="evidence" value="ECO:0007669"/>
    <property type="project" value="UniProtKB-KW"/>
</dbReference>
<dbReference type="PRINTS" id="PR00047">
    <property type="entry name" value="STROIDFINGER"/>
</dbReference>
<dbReference type="InParanoid" id="G0NI42"/>
<evidence type="ECO:0000256" key="7">
    <source>
        <dbReference type="ARBA" id="ARBA00023163"/>
    </source>
</evidence>
<dbReference type="Pfam" id="PF00105">
    <property type="entry name" value="zf-C4"/>
    <property type="match status" value="2"/>
</dbReference>
<proteinExistence type="inferred from homology"/>
<dbReference type="GO" id="GO:0030154">
    <property type="term" value="P:cell differentiation"/>
    <property type="evidence" value="ECO:0007669"/>
    <property type="project" value="TreeGrafter"/>
</dbReference>
<dbReference type="InterPro" id="IPR050234">
    <property type="entry name" value="Nuclear_hormone_rcpt_NR1"/>
</dbReference>
<evidence type="ECO:0000256" key="5">
    <source>
        <dbReference type="ARBA" id="ARBA00023015"/>
    </source>
</evidence>
<evidence type="ECO:0000256" key="1">
    <source>
        <dbReference type="ARBA" id="ARBA00005993"/>
    </source>
</evidence>
<keyword evidence="8" id="KW-0675">Receptor</keyword>
<name>G0NI42_CAEBE</name>
<dbReference type="eggNOG" id="KOG3575">
    <property type="taxonomic scope" value="Eukaryota"/>
</dbReference>
<keyword evidence="3" id="KW-0863">Zinc-finger</keyword>
<dbReference type="GO" id="GO:0004879">
    <property type="term" value="F:nuclear receptor activity"/>
    <property type="evidence" value="ECO:0007669"/>
    <property type="project" value="TreeGrafter"/>
</dbReference>
<dbReference type="EMBL" id="GL379887">
    <property type="protein sequence ID" value="EGT31593.1"/>
    <property type="molecule type" value="Genomic_DNA"/>
</dbReference>
<dbReference type="HOGENOM" id="CLU_1300650_0_0_1"/>
<dbReference type="InterPro" id="IPR013088">
    <property type="entry name" value="Znf_NHR/GATA"/>
</dbReference>
<dbReference type="GO" id="GO:0000978">
    <property type="term" value="F:RNA polymerase II cis-regulatory region sequence-specific DNA binding"/>
    <property type="evidence" value="ECO:0007669"/>
    <property type="project" value="TreeGrafter"/>
</dbReference>
<protein>
    <recommendedName>
        <fullName evidence="10">Nuclear receptor domain-containing protein</fullName>
    </recommendedName>
</protein>
<evidence type="ECO:0000256" key="6">
    <source>
        <dbReference type="ARBA" id="ARBA00023125"/>
    </source>
</evidence>
<dbReference type="SUPFAM" id="SSF57716">
    <property type="entry name" value="Glucocorticoid receptor-like (DNA-binding domain)"/>
    <property type="match status" value="2"/>
</dbReference>
<evidence type="ECO:0000256" key="8">
    <source>
        <dbReference type="ARBA" id="ARBA00023170"/>
    </source>
</evidence>
<dbReference type="SMART" id="SM00399">
    <property type="entry name" value="ZnF_C4"/>
    <property type="match status" value="1"/>
</dbReference>
<dbReference type="OrthoDB" id="5771769at2759"/>
<dbReference type="Proteomes" id="UP000008068">
    <property type="component" value="Unassembled WGS sequence"/>
</dbReference>
<feature type="domain" description="Nuclear receptor" evidence="10">
    <location>
        <begin position="132"/>
        <end position="209"/>
    </location>
</feature>
<dbReference type="OMA" id="DINCIPC"/>
<keyword evidence="7" id="KW-0804">Transcription</keyword>
<evidence type="ECO:0000256" key="2">
    <source>
        <dbReference type="ARBA" id="ARBA00022723"/>
    </source>
</evidence>
<dbReference type="PANTHER" id="PTHR24082">
    <property type="entry name" value="NUCLEAR HORMONE RECEPTOR"/>
    <property type="match status" value="1"/>
</dbReference>
<evidence type="ECO:0000256" key="9">
    <source>
        <dbReference type="ARBA" id="ARBA00023242"/>
    </source>
</evidence>
<evidence type="ECO:0000256" key="3">
    <source>
        <dbReference type="ARBA" id="ARBA00022771"/>
    </source>
</evidence>
<dbReference type="InterPro" id="IPR001628">
    <property type="entry name" value="Znf_hrmn_rcpt"/>
</dbReference>